<dbReference type="Pfam" id="PF11306">
    <property type="entry name" value="DUF3108"/>
    <property type="match status" value="1"/>
</dbReference>
<dbReference type="InterPro" id="IPR021457">
    <property type="entry name" value="DUF3108"/>
</dbReference>
<keyword evidence="3" id="KW-1185">Reference proteome</keyword>
<reference evidence="3" key="1">
    <citation type="journal article" date="2019" name="Int. J. Syst. Evol. Microbiol.">
        <title>The Global Catalogue of Microorganisms (GCM) 10K type strain sequencing project: providing services to taxonomists for standard genome sequencing and annotation.</title>
        <authorList>
            <consortium name="The Broad Institute Genomics Platform"/>
            <consortium name="The Broad Institute Genome Sequencing Center for Infectious Disease"/>
            <person name="Wu L."/>
            <person name="Ma J."/>
        </authorList>
    </citation>
    <scope>NUCLEOTIDE SEQUENCE [LARGE SCALE GENOMIC DNA]</scope>
    <source>
        <strain evidence="3">CCM 2767</strain>
    </source>
</reference>
<evidence type="ECO:0000313" key="3">
    <source>
        <dbReference type="Proteomes" id="UP000642180"/>
    </source>
</evidence>
<feature type="compositionally biased region" description="Polar residues" evidence="1">
    <location>
        <begin position="118"/>
        <end position="128"/>
    </location>
</feature>
<dbReference type="EMBL" id="BMDI01000002">
    <property type="protein sequence ID" value="GGI19892.1"/>
    <property type="molecule type" value="Genomic_DNA"/>
</dbReference>
<comment type="caution">
    <text evidence="2">The sequence shown here is derived from an EMBL/GenBank/DDBJ whole genome shotgun (WGS) entry which is preliminary data.</text>
</comment>
<feature type="region of interest" description="Disordered" evidence="1">
    <location>
        <begin position="68"/>
        <end position="128"/>
    </location>
</feature>
<accession>A0A8J3AVJ5</accession>
<feature type="compositionally biased region" description="Polar residues" evidence="1">
    <location>
        <begin position="101"/>
        <end position="111"/>
    </location>
</feature>
<proteinExistence type="predicted"/>
<sequence length="353" mass="38569">MRWHWVVMLLLSVLLHLIFIGSVSDLIAFPSKTAPQDHPASSVVSAALIAPPAPPPAMPQVKAATIKPKPVKRPPPAEQEPASNATPFAEAAGTPTGESEGVTTEAASSSEQPEKATTENGPASESSPTYRIALLPSAQLKFDIEKTPANGASMHGSGTIDWQTDQQRYEISGDFGVLFITALRFKSRGTIEQTGIAPELYAEKRMRRSETNTHFHRERHTISFSASTNNYPRLGDEQDRASIIWQVAAIGRGDPAQFYPGAVIPITVAGTRDATPWQITIVGNEQIDVDGKPLAAWRLLRAPRPGSYDQTLEFWLAPEIGWYPVRLRYTEPNGDVLDMVMRRLNVSAPLQSD</sequence>
<dbReference type="Proteomes" id="UP000642180">
    <property type="component" value="Unassembled WGS sequence"/>
</dbReference>
<dbReference type="RefSeq" id="WP_188381338.1">
    <property type="nucleotide sequence ID" value="NZ_BMDI01000002.1"/>
</dbReference>
<name>A0A8J3AVJ5_9BURK</name>
<evidence type="ECO:0008006" key="4">
    <source>
        <dbReference type="Google" id="ProtNLM"/>
    </source>
</evidence>
<dbReference type="AlphaFoldDB" id="A0A8J3AVJ5"/>
<evidence type="ECO:0000256" key="1">
    <source>
        <dbReference type="SAM" id="MobiDB-lite"/>
    </source>
</evidence>
<evidence type="ECO:0000313" key="2">
    <source>
        <dbReference type="EMBL" id="GGI19892.1"/>
    </source>
</evidence>
<organism evidence="2 3">
    <name type="scientific">Oxalicibacterium faecigallinarum</name>
    <dbReference type="NCBI Taxonomy" id="573741"/>
    <lineage>
        <taxon>Bacteria</taxon>
        <taxon>Pseudomonadati</taxon>
        <taxon>Pseudomonadota</taxon>
        <taxon>Betaproteobacteria</taxon>
        <taxon>Burkholderiales</taxon>
        <taxon>Oxalobacteraceae</taxon>
        <taxon>Oxalicibacterium</taxon>
    </lineage>
</organism>
<protein>
    <recommendedName>
        <fullName evidence="4">DUF3108 domain-containing protein</fullName>
    </recommendedName>
</protein>
<gene>
    <name evidence="2" type="ORF">GCM10008066_21300</name>
</gene>